<name>A0A1H9X011_9PSEU</name>
<dbReference type="RefSeq" id="WP_090069696.1">
    <property type="nucleotide sequence ID" value="NZ_FOFT01000013.1"/>
</dbReference>
<organism evidence="1 2">
    <name type="scientific">Lentzea flaviverrucosa</name>
    <dbReference type="NCBI Taxonomy" id="200379"/>
    <lineage>
        <taxon>Bacteria</taxon>
        <taxon>Bacillati</taxon>
        <taxon>Actinomycetota</taxon>
        <taxon>Actinomycetes</taxon>
        <taxon>Pseudonocardiales</taxon>
        <taxon>Pseudonocardiaceae</taxon>
        <taxon>Lentzea</taxon>
    </lineage>
</organism>
<dbReference type="EMBL" id="FOFT01000013">
    <property type="protein sequence ID" value="SES39381.1"/>
    <property type="molecule type" value="Genomic_DNA"/>
</dbReference>
<gene>
    <name evidence="1" type="ORF">SAMN05216195_11337</name>
</gene>
<keyword evidence="2" id="KW-1185">Reference proteome</keyword>
<evidence type="ECO:0000313" key="2">
    <source>
        <dbReference type="Proteomes" id="UP000199028"/>
    </source>
</evidence>
<dbReference type="AlphaFoldDB" id="A0A1H9X011"/>
<protein>
    <submittedName>
        <fullName evidence="1">Uncharacterized protein</fullName>
    </submittedName>
</protein>
<proteinExistence type="predicted"/>
<reference evidence="2" key="1">
    <citation type="submission" date="2016-10" db="EMBL/GenBank/DDBJ databases">
        <authorList>
            <person name="Varghese N."/>
            <person name="Submissions S."/>
        </authorList>
    </citation>
    <scope>NUCLEOTIDE SEQUENCE [LARGE SCALE GENOMIC DNA]</scope>
    <source>
        <strain evidence="2">CGMCC 4.578</strain>
    </source>
</reference>
<evidence type="ECO:0000313" key="1">
    <source>
        <dbReference type="EMBL" id="SES39381.1"/>
    </source>
</evidence>
<dbReference type="Proteomes" id="UP000199028">
    <property type="component" value="Unassembled WGS sequence"/>
</dbReference>
<sequence length="66" mass="7439">MHQERHATKITAWSLIHSSREFVFYIHENALRLPVGGPEVMKALKGIDQFALDAEHSMELIAGLVP</sequence>
<accession>A0A1H9X011</accession>